<dbReference type="Proteomes" id="UP000784294">
    <property type="component" value="Unassembled WGS sequence"/>
</dbReference>
<accession>A0A448XBV3</accession>
<evidence type="ECO:0000313" key="2">
    <source>
        <dbReference type="Proteomes" id="UP000784294"/>
    </source>
</evidence>
<sequence>MKCHCISYNLVFRKALLSSLSAISLQLYPIIVAIVHIHTSVDKLSDYSTTAISTVGVWCPIDILTSTFRGYRRLFSHQSSSIFNEHNVGNKPCAVDARKTTTTINLGVSNGAICRASAHTESAMATGRPTFCESTGCRRLEFGSLGPRSLRLSDRGPGVSLSKPGCRKPRPGLERLTCTHESDFTSLVDASNLGTDKMLLMAPKDDLALCNSSAGPNEPSVAASFYPNQEAEEYKSGKENGEGEVAKVVSETDIMKGKRFAPRSFHAEVYDTLFALQSLSSAAPQVPGLGAYLSRVRGVYETRTLALPEARCLELSAGSMPVLPAMVSPMGMVSKSVLSSGVIRDEMNPGFGSLARLPDITILNEERDMGEVARRCALIRPFGFGTRFFKYPLSNRSVRELGNYRFMPQITYSHGHWPSTVQAGSHD</sequence>
<proteinExistence type="predicted"/>
<name>A0A448XBV3_9PLAT</name>
<protein>
    <submittedName>
        <fullName evidence="1">Uncharacterized protein</fullName>
    </submittedName>
</protein>
<comment type="caution">
    <text evidence="1">The sequence shown here is derived from an EMBL/GenBank/DDBJ whole genome shotgun (WGS) entry which is preliminary data.</text>
</comment>
<keyword evidence="2" id="KW-1185">Reference proteome</keyword>
<dbReference type="EMBL" id="CAAALY010244987">
    <property type="protein sequence ID" value="VEL32993.1"/>
    <property type="molecule type" value="Genomic_DNA"/>
</dbReference>
<dbReference type="AlphaFoldDB" id="A0A448XBV3"/>
<gene>
    <name evidence="1" type="ORF">PXEA_LOCUS26433</name>
</gene>
<evidence type="ECO:0000313" key="1">
    <source>
        <dbReference type="EMBL" id="VEL32993.1"/>
    </source>
</evidence>
<organism evidence="1 2">
    <name type="scientific">Protopolystoma xenopodis</name>
    <dbReference type="NCBI Taxonomy" id="117903"/>
    <lineage>
        <taxon>Eukaryota</taxon>
        <taxon>Metazoa</taxon>
        <taxon>Spiralia</taxon>
        <taxon>Lophotrochozoa</taxon>
        <taxon>Platyhelminthes</taxon>
        <taxon>Monogenea</taxon>
        <taxon>Polyopisthocotylea</taxon>
        <taxon>Polystomatidea</taxon>
        <taxon>Polystomatidae</taxon>
        <taxon>Protopolystoma</taxon>
    </lineage>
</organism>
<reference evidence="1" key="1">
    <citation type="submission" date="2018-11" db="EMBL/GenBank/DDBJ databases">
        <authorList>
            <consortium name="Pathogen Informatics"/>
        </authorList>
    </citation>
    <scope>NUCLEOTIDE SEQUENCE</scope>
</reference>